<keyword evidence="1" id="KW-0812">Transmembrane</keyword>
<organism evidence="3 4">
    <name type="scientific">Chromohalobacter japonicus</name>
    <dbReference type="NCBI Taxonomy" id="223900"/>
    <lineage>
        <taxon>Bacteria</taxon>
        <taxon>Pseudomonadati</taxon>
        <taxon>Pseudomonadota</taxon>
        <taxon>Gammaproteobacteria</taxon>
        <taxon>Oceanospirillales</taxon>
        <taxon>Halomonadaceae</taxon>
        <taxon>Chromohalobacter</taxon>
    </lineage>
</organism>
<feature type="transmembrane region" description="Helical" evidence="1">
    <location>
        <begin position="7"/>
        <end position="26"/>
    </location>
</feature>
<evidence type="ECO:0000313" key="4">
    <source>
        <dbReference type="Proteomes" id="UP000186806"/>
    </source>
</evidence>
<dbReference type="AlphaFoldDB" id="A0A1Q8TD62"/>
<evidence type="ECO:0000256" key="1">
    <source>
        <dbReference type="SAM" id="Phobius"/>
    </source>
</evidence>
<proteinExistence type="predicted"/>
<keyword evidence="1" id="KW-0472">Membrane</keyword>
<gene>
    <name evidence="3" type="ORF">BTW10_08935</name>
</gene>
<dbReference type="InterPro" id="IPR006976">
    <property type="entry name" value="VanZ-like"/>
</dbReference>
<dbReference type="STRING" id="223900.GCA_000821045_00757"/>
<keyword evidence="1" id="KW-1133">Transmembrane helix</keyword>
<accession>A0A1Q8TD62</accession>
<dbReference type="PANTHER" id="PTHR28008">
    <property type="entry name" value="DOMAIN PROTEIN, PUTATIVE (AFU_ORTHOLOGUE AFUA_3G10980)-RELATED"/>
    <property type="match status" value="1"/>
</dbReference>
<dbReference type="EMBL" id="MSDQ01000021">
    <property type="protein sequence ID" value="OLO11568.1"/>
    <property type="molecule type" value="Genomic_DNA"/>
</dbReference>
<keyword evidence="4" id="KW-1185">Reference proteome</keyword>
<dbReference type="Proteomes" id="UP000186806">
    <property type="component" value="Unassembled WGS sequence"/>
</dbReference>
<dbReference type="RefSeq" id="WP_075369119.1">
    <property type="nucleotide sequence ID" value="NZ_MSDQ01000021.1"/>
</dbReference>
<dbReference type="Pfam" id="PF04892">
    <property type="entry name" value="VanZ"/>
    <property type="match status" value="1"/>
</dbReference>
<feature type="transmembrane region" description="Helical" evidence="1">
    <location>
        <begin position="46"/>
        <end position="77"/>
    </location>
</feature>
<feature type="domain" description="VanZ-like" evidence="2">
    <location>
        <begin position="40"/>
        <end position="111"/>
    </location>
</feature>
<name>A0A1Q8TD62_9GAMM</name>
<sequence>MSISLNALRWWCLALAGVSVAVIAWGSLTPGAEMPQNLPWDKFNHFIAYAGLAALIRLGGLSAVTALSLSIGCGILIEGMQLGVPGRSGADWADALANTLGALAAVGACQWLLPRRFLVTRG</sequence>
<dbReference type="PANTHER" id="PTHR28008:SF1">
    <property type="entry name" value="DOMAIN PROTEIN, PUTATIVE (AFU_ORTHOLOGUE AFUA_3G10980)-RELATED"/>
    <property type="match status" value="1"/>
</dbReference>
<evidence type="ECO:0000313" key="3">
    <source>
        <dbReference type="EMBL" id="OLO11568.1"/>
    </source>
</evidence>
<reference evidence="3 4" key="1">
    <citation type="submission" date="2016-12" db="EMBL/GenBank/DDBJ databases">
        <title>Draft genome sequences of strains Salinicola socius SMB35, Salinicola sp. MH3R3-1 and Chromohalobacter sp. SMB17 from the Verkhnekamsk potash mining region of Russia.</title>
        <authorList>
            <person name="Mavrodi D.V."/>
            <person name="Olsson B.E."/>
            <person name="Korsakova E.S."/>
            <person name="Pyankova A."/>
            <person name="Mavrodi O.V."/>
            <person name="Plotnikova E.G."/>
        </authorList>
    </citation>
    <scope>NUCLEOTIDE SEQUENCE [LARGE SCALE GENOMIC DNA]</scope>
    <source>
        <strain evidence="3 4">SMB17</strain>
    </source>
</reference>
<evidence type="ECO:0000259" key="2">
    <source>
        <dbReference type="Pfam" id="PF04892"/>
    </source>
</evidence>
<comment type="caution">
    <text evidence="3">The sequence shown here is derived from an EMBL/GenBank/DDBJ whole genome shotgun (WGS) entry which is preliminary data.</text>
</comment>
<protein>
    <recommendedName>
        <fullName evidence="2">VanZ-like domain-containing protein</fullName>
    </recommendedName>
</protein>